<protein>
    <recommendedName>
        <fullName evidence="2">Antitoxin</fullName>
    </recommendedName>
</protein>
<comment type="function">
    <text evidence="2">Antitoxin component of a type II toxin-antitoxin (TA) system.</text>
</comment>
<comment type="similarity">
    <text evidence="1 2">Belongs to the phD/YefM antitoxin family.</text>
</comment>
<evidence type="ECO:0000313" key="4">
    <source>
        <dbReference type="Proteomes" id="UP000244224"/>
    </source>
</evidence>
<name>A0A2T6B9A2_9RHOB</name>
<dbReference type="Gene3D" id="3.40.1620.10">
    <property type="entry name" value="YefM-like domain"/>
    <property type="match status" value="1"/>
</dbReference>
<evidence type="ECO:0000256" key="1">
    <source>
        <dbReference type="ARBA" id="ARBA00009981"/>
    </source>
</evidence>
<dbReference type="InterPro" id="IPR006442">
    <property type="entry name" value="Antitoxin_Phd/YefM"/>
</dbReference>
<dbReference type="Proteomes" id="UP000244224">
    <property type="component" value="Unassembled WGS sequence"/>
</dbReference>
<dbReference type="RefSeq" id="WP_158640753.1">
    <property type="nucleotide sequence ID" value="NZ_QBKP01000002.1"/>
</dbReference>
<evidence type="ECO:0000313" key="3">
    <source>
        <dbReference type="EMBL" id="PTX52644.1"/>
    </source>
</evidence>
<proteinExistence type="inferred from homology"/>
<evidence type="ECO:0000256" key="2">
    <source>
        <dbReference type="RuleBase" id="RU362080"/>
    </source>
</evidence>
<dbReference type="EMBL" id="QBKP01000002">
    <property type="protein sequence ID" value="PTX52644.1"/>
    <property type="molecule type" value="Genomic_DNA"/>
</dbReference>
<accession>A0A2T6B9A2</accession>
<comment type="caution">
    <text evidence="3">The sequence shown here is derived from an EMBL/GenBank/DDBJ whole genome shotgun (WGS) entry which is preliminary data.</text>
</comment>
<dbReference type="Pfam" id="PF02604">
    <property type="entry name" value="PhdYeFM_antitox"/>
    <property type="match status" value="1"/>
</dbReference>
<dbReference type="AlphaFoldDB" id="A0A2T6B9A2"/>
<reference evidence="3 4" key="1">
    <citation type="submission" date="2018-04" db="EMBL/GenBank/DDBJ databases">
        <title>Genomic Encyclopedia of Archaeal and Bacterial Type Strains, Phase II (KMG-II): from individual species to whole genera.</title>
        <authorList>
            <person name="Goeker M."/>
        </authorList>
    </citation>
    <scope>NUCLEOTIDE SEQUENCE [LARGE SCALE GENOMIC DNA]</scope>
    <source>
        <strain evidence="3 4">DSM 21823</strain>
    </source>
</reference>
<keyword evidence="4" id="KW-1185">Reference proteome</keyword>
<organism evidence="3 4">
    <name type="scientific">Gemmobacter caeni</name>
    <dbReference type="NCBI Taxonomy" id="589035"/>
    <lineage>
        <taxon>Bacteria</taxon>
        <taxon>Pseudomonadati</taxon>
        <taxon>Pseudomonadota</taxon>
        <taxon>Alphaproteobacteria</taxon>
        <taxon>Rhodobacterales</taxon>
        <taxon>Paracoccaceae</taxon>
        <taxon>Gemmobacter</taxon>
    </lineage>
</organism>
<dbReference type="NCBIfam" id="TIGR01552">
    <property type="entry name" value="phd_fam"/>
    <property type="match status" value="1"/>
</dbReference>
<gene>
    <name evidence="3" type="ORF">C8N34_102462</name>
</gene>
<sequence>MNPNLFEPIPASRLRRDLRTVLRRLERGEGPFRITRRNGPDLVLLPVSALERLLDATRPGGHPPDPGRPS</sequence>
<dbReference type="SUPFAM" id="SSF143120">
    <property type="entry name" value="YefM-like"/>
    <property type="match status" value="1"/>
</dbReference>
<dbReference type="InterPro" id="IPR036165">
    <property type="entry name" value="YefM-like_sf"/>
</dbReference>